<dbReference type="EMBL" id="CAJOBP010038302">
    <property type="protein sequence ID" value="CAF4734190.1"/>
    <property type="molecule type" value="Genomic_DNA"/>
</dbReference>
<dbReference type="PANTHER" id="PTHR10953">
    <property type="entry name" value="UBIQUITIN-ACTIVATING ENZYME E1"/>
    <property type="match status" value="1"/>
</dbReference>
<name>A0A821K883_9BILA</name>
<evidence type="ECO:0000313" key="2">
    <source>
        <dbReference type="EMBL" id="CAF4734190.1"/>
    </source>
</evidence>
<accession>A0A821K883</accession>
<protein>
    <recommendedName>
        <fullName evidence="1">THIF-type NAD/FAD binding fold domain-containing protein</fullName>
    </recommendedName>
</protein>
<evidence type="ECO:0000313" key="3">
    <source>
        <dbReference type="Proteomes" id="UP000663873"/>
    </source>
</evidence>
<organism evidence="2 3">
    <name type="scientific">Rotaria socialis</name>
    <dbReference type="NCBI Taxonomy" id="392032"/>
    <lineage>
        <taxon>Eukaryota</taxon>
        <taxon>Metazoa</taxon>
        <taxon>Spiralia</taxon>
        <taxon>Gnathifera</taxon>
        <taxon>Rotifera</taxon>
        <taxon>Eurotatoria</taxon>
        <taxon>Bdelloidea</taxon>
        <taxon>Philodinida</taxon>
        <taxon>Philodinidae</taxon>
        <taxon>Rotaria</taxon>
    </lineage>
</organism>
<dbReference type="Pfam" id="PF00899">
    <property type="entry name" value="ThiF"/>
    <property type="match status" value="1"/>
</dbReference>
<dbReference type="PANTHER" id="PTHR10953:SF186">
    <property type="entry name" value="UBIQUITIN-LIKE MODIFIER-ACTIVATING ENZYME 6"/>
    <property type="match status" value="1"/>
</dbReference>
<dbReference type="SUPFAM" id="SSF69572">
    <property type="entry name" value="Activating enzymes of the ubiquitin-like proteins"/>
    <property type="match status" value="1"/>
</dbReference>
<dbReference type="Proteomes" id="UP000663873">
    <property type="component" value="Unassembled WGS sequence"/>
</dbReference>
<keyword evidence="3" id="KW-1185">Reference proteome</keyword>
<gene>
    <name evidence="2" type="ORF">UJA718_LOCUS37956</name>
</gene>
<reference evidence="2" key="1">
    <citation type="submission" date="2021-02" db="EMBL/GenBank/DDBJ databases">
        <authorList>
            <person name="Nowell W R."/>
        </authorList>
    </citation>
    <scope>NUCLEOTIDE SEQUENCE</scope>
</reference>
<dbReference type="InterPro" id="IPR035985">
    <property type="entry name" value="Ubiquitin-activating_enz"/>
</dbReference>
<sequence length="179" mass="19847">ISPDRYQSLRLCIGDSLVQCLARQQLFMVGCGAIGCELLKLFALLGVGRSGQITITDHDHIEKSNLNRQFLFHKQHLNQPKSIVAAQSARDMNKELNIQSYTLKVGVGSNDLCSDAFIGGQTIIVNALDNIEARRYMDSRCITNKKPLVESGTMGSKGHTFVVVPYKSESYSNQVTIHF</sequence>
<evidence type="ECO:0000259" key="1">
    <source>
        <dbReference type="Pfam" id="PF00899"/>
    </source>
</evidence>
<dbReference type="InterPro" id="IPR000594">
    <property type="entry name" value="ThiF_NAD_FAD-bd"/>
</dbReference>
<dbReference type="GO" id="GO:0005634">
    <property type="term" value="C:nucleus"/>
    <property type="evidence" value="ECO:0007669"/>
    <property type="project" value="TreeGrafter"/>
</dbReference>
<dbReference type="GO" id="GO:0004839">
    <property type="term" value="F:ubiquitin activating enzyme activity"/>
    <property type="evidence" value="ECO:0007669"/>
    <property type="project" value="TreeGrafter"/>
</dbReference>
<dbReference type="GO" id="GO:0006511">
    <property type="term" value="P:ubiquitin-dependent protein catabolic process"/>
    <property type="evidence" value="ECO:0007669"/>
    <property type="project" value="TreeGrafter"/>
</dbReference>
<proteinExistence type="predicted"/>
<feature type="non-terminal residue" evidence="2">
    <location>
        <position position="1"/>
    </location>
</feature>
<dbReference type="GO" id="GO:0006974">
    <property type="term" value="P:DNA damage response"/>
    <property type="evidence" value="ECO:0007669"/>
    <property type="project" value="TreeGrafter"/>
</dbReference>
<dbReference type="GO" id="GO:0005737">
    <property type="term" value="C:cytoplasm"/>
    <property type="evidence" value="ECO:0007669"/>
    <property type="project" value="TreeGrafter"/>
</dbReference>
<feature type="domain" description="THIF-type NAD/FAD binding fold" evidence="1">
    <location>
        <begin position="13"/>
        <end position="172"/>
    </location>
</feature>
<dbReference type="InterPro" id="IPR045886">
    <property type="entry name" value="ThiF/MoeB/HesA"/>
</dbReference>
<dbReference type="Gene3D" id="3.40.50.720">
    <property type="entry name" value="NAD(P)-binding Rossmann-like Domain"/>
    <property type="match status" value="1"/>
</dbReference>
<comment type="caution">
    <text evidence="2">The sequence shown here is derived from an EMBL/GenBank/DDBJ whole genome shotgun (WGS) entry which is preliminary data.</text>
</comment>
<dbReference type="AlphaFoldDB" id="A0A821K883"/>